<accession>A0A0C9X1P3</accession>
<dbReference type="STRING" id="1095629.A0A0C9X1P3"/>
<keyword evidence="3" id="KW-1185">Reference proteome</keyword>
<dbReference type="OrthoDB" id="2742740at2759"/>
<proteinExistence type="predicted"/>
<feature type="region of interest" description="Disordered" evidence="1">
    <location>
        <begin position="1"/>
        <end position="66"/>
    </location>
</feature>
<reference evidence="2 3" key="1">
    <citation type="submission" date="2014-04" db="EMBL/GenBank/DDBJ databases">
        <authorList>
            <consortium name="DOE Joint Genome Institute"/>
            <person name="Kuo A."/>
            <person name="Kohler A."/>
            <person name="Nagy L.G."/>
            <person name="Floudas D."/>
            <person name="Copeland A."/>
            <person name="Barry K.W."/>
            <person name="Cichocki N."/>
            <person name="Veneault-Fourrey C."/>
            <person name="LaButti K."/>
            <person name="Lindquist E.A."/>
            <person name="Lipzen A."/>
            <person name="Lundell T."/>
            <person name="Morin E."/>
            <person name="Murat C."/>
            <person name="Sun H."/>
            <person name="Tunlid A."/>
            <person name="Henrissat B."/>
            <person name="Grigoriev I.V."/>
            <person name="Hibbett D.S."/>
            <person name="Martin F."/>
            <person name="Nordberg H.P."/>
            <person name="Cantor M.N."/>
            <person name="Hua S.X."/>
        </authorList>
    </citation>
    <scope>NUCLEOTIDE SEQUENCE [LARGE SCALE GENOMIC DNA]</scope>
    <source>
        <strain evidence="2 3">LaAM-08-1</strain>
    </source>
</reference>
<organism evidence="2 3">
    <name type="scientific">Laccaria amethystina LaAM-08-1</name>
    <dbReference type="NCBI Taxonomy" id="1095629"/>
    <lineage>
        <taxon>Eukaryota</taxon>
        <taxon>Fungi</taxon>
        <taxon>Dikarya</taxon>
        <taxon>Basidiomycota</taxon>
        <taxon>Agaricomycotina</taxon>
        <taxon>Agaricomycetes</taxon>
        <taxon>Agaricomycetidae</taxon>
        <taxon>Agaricales</taxon>
        <taxon>Agaricineae</taxon>
        <taxon>Hydnangiaceae</taxon>
        <taxon>Laccaria</taxon>
    </lineage>
</organism>
<feature type="compositionally biased region" description="Basic and acidic residues" evidence="1">
    <location>
        <begin position="1"/>
        <end position="13"/>
    </location>
</feature>
<evidence type="ECO:0000256" key="1">
    <source>
        <dbReference type="SAM" id="MobiDB-lite"/>
    </source>
</evidence>
<protein>
    <submittedName>
        <fullName evidence="2">Uncharacterized protein</fullName>
    </submittedName>
</protein>
<dbReference type="EMBL" id="KN839180">
    <property type="protein sequence ID" value="KIJ90472.1"/>
    <property type="molecule type" value="Genomic_DNA"/>
</dbReference>
<feature type="compositionally biased region" description="Low complexity" evidence="1">
    <location>
        <begin position="42"/>
        <end position="55"/>
    </location>
</feature>
<gene>
    <name evidence="2" type="ORF">K443DRAFT_15215</name>
</gene>
<reference evidence="3" key="2">
    <citation type="submission" date="2015-01" db="EMBL/GenBank/DDBJ databases">
        <title>Evolutionary Origins and Diversification of the Mycorrhizal Mutualists.</title>
        <authorList>
            <consortium name="DOE Joint Genome Institute"/>
            <consortium name="Mycorrhizal Genomics Consortium"/>
            <person name="Kohler A."/>
            <person name="Kuo A."/>
            <person name="Nagy L.G."/>
            <person name="Floudas D."/>
            <person name="Copeland A."/>
            <person name="Barry K.W."/>
            <person name="Cichocki N."/>
            <person name="Veneault-Fourrey C."/>
            <person name="LaButti K."/>
            <person name="Lindquist E.A."/>
            <person name="Lipzen A."/>
            <person name="Lundell T."/>
            <person name="Morin E."/>
            <person name="Murat C."/>
            <person name="Riley R."/>
            <person name="Ohm R."/>
            <person name="Sun H."/>
            <person name="Tunlid A."/>
            <person name="Henrissat B."/>
            <person name="Grigoriev I.V."/>
            <person name="Hibbett D.S."/>
            <person name="Martin F."/>
        </authorList>
    </citation>
    <scope>NUCLEOTIDE SEQUENCE [LARGE SCALE GENOMIC DNA]</scope>
    <source>
        <strain evidence="3">LaAM-08-1</strain>
    </source>
</reference>
<evidence type="ECO:0000313" key="3">
    <source>
        <dbReference type="Proteomes" id="UP000054477"/>
    </source>
</evidence>
<evidence type="ECO:0000313" key="2">
    <source>
        <dbReference type="EMBL" id="KIJ90472.1"/>
    </source>
</evidence>
<dbReference type="HOGENOM" id="CLU_1107287_0_0_1"/>
<dbReference type="AlphaFoldDB" id="A0A0C9X1P3"/>
<name>A0A0C9X1P3_9AGAR</name>
<sequence length="251" mass="27723">MADARLDTERPDETESYGNQEVLAMVANHDGHGDSNMQDNYQESSSDSDSGSGQSDPDDDEPSTLREHEDLAQMRQIQTDAAAIAGMLATDESPTVPDADDDSEIAETTCPIRHVRFVQELIQKISLATLENDKLDPDMLDNLKHPDTEPIDISDPDTRLSLDLFTSCNNASEATYNAVRDSVLRRFPNITILSYHPIKKFVSKTTVVDAVLDEMRIKSCVAFVGPFADLKACPECSEPRYDPEKLAQSGK</sequence>
<dbReference type="Proteomes" id="UP000054477">
    <property type="component" value="Unassembled WGS sequence"/>
</dbReference>